<evidence type="ECO:0000313" key="3">
    <source>
        <dbReference type="Proteomes" id="UP000007431"/>
    </source>
</evidence>
<feature type="region of interest" description="Disordered" evidence="1">
    <location>
        <begin position="121"/>
        <end position="142"/>
    </location>
</feature>
<feature type="compositionally biased region" description="Basic and acidic residues" evidence="1">
    <location>
        <begin position="126"/>
        <end position="136"/>
    </location>
</feature>
<sequence length="142" mass="15950">MMDKFLSPQSFEARSFMRDRTTFDAGSDFVDEASIAGYAAYAAFDRYLRGNDIFILPNSRASLEHMLRRYAADAVHNAISANRAHLQPGGYSRICHQAEESIRSVLNKDDNVAVLLGLHNQQKRTGGQDHPEEHHSRSIVSN</sequence>
<evidence type="ECO:0000256" key="1">
    <source>
        <dbReference type="SAM" id="MobiDB-lite"/>
    </source>
</evidence>
<dbReference type="Proteomes" id="UP000007431">
    <property type="component" value="Unassembled WGS sequence"/>
</dbReference>
<dbReference type="RefSeq" id="XP_003037834.1">
    <property type="nucleotide sequence ID" value="XM_003037788.1"/>
</dbReference>
<dbReference type="OrthoDB" id="3229989at2759"/>
<evidence type="ECO:0000313" key="2">
    <source>
        <dbReference type="EMBL" id="EFJ02932.1"/>
    </source>
</evidence>
<dbReference type="VEuPathDB" id="FungiDB:SCHCODRAFT_02621423"/>
<protein>
    <submittedName>
        <fullName evidence="2">Expressed protein</fullName>
    </submittedName>
</protein>
<gene>
    <name evidence="2" type="ORF">SCHCODRAFT_71688</name>
</gene>
<dbReference type="GeneID" id="9585844"/>
<dbReference type="InParanoid" id="D8PNY9"/>
<dbReference type="HOGENOM" id="CLU_1816509_0_0_1"/>
<reference evidence="2 3" key="1">
    <citation type="journal article" date="2010" name="Nat. Biotechnol.">
        <title>Genome sequence of the model mushroom Schizophyllum commune.</title>
        <authorList>
            <person name="Ohm R.A."/>
            <person name="de Jong J.F."/>
            <person name="Lugones L.G."/>
            <person name="Aerts A."/>
            <person name="Kothe E."/>
            <person name="Stajich J.E."/>
            <person name="de Vries R.P."/>
            <person name="Record E."/>
            <person name="Levasseur A."/>
            <person name="Baker S.E."/>
            <person name="Bartholomew K.A."/>
            <person name="Coutinho P.M."/>
            <person name="Erdmann S."/>
            <person name="Fowler T.J."/>
            <person name="Gathman A.C."/>
            <person name="Lombard V."/>
            <person name="Henrissat B."/>
            <person name="Knabe N."/>
            <person name="Kuees U."/>
            <person name="Lilly W.W."/>
            <person name="Lindquist E."/>
            <person name="Lucas S."/>
            <person name="Magnuson J.K."/>
            <person name="Piumi F."/>
            <person name="Raudaskoski M."/>
            <person name="Salamov A."/>
            <person name="Schmutz J."/>
            <person name="Schwarze F.W.M.R."/>
            <person name="vanKuyk P.A."/>
            <person name="Horton J.S."/>
            <person name="Grigoriev I.V."/>
            <person name="Woesten H.A.B."/>
        </authorList>
    </citation>
    <scope>NUCLEOTIDE SEQUENCE [LARGE SCALE GENOMIC DNA]</scope>
    <source>
        <strain evidence="3">H4-8 / FGSC 9210</strain>
    </source>
</reference>
<accession>D8PNY9</accession>
<proteinExistence type="predicted"/>
<keyword evidence="3" id="KW-1185">Reference proteome</keyword>
<dbReference type="AlphaFoldDB" id="D8PNY9"/>
<name>D8PNY9_SCHCM</name>
<dbReference type="eggNOG" id="ENOG502SPRT">
    <property type="taxonomic scope" value="Eukaryota"/>
</dbReference>
<dbReference type="EMBL" id="GL377302">
    <property type="protein sequence ID" value="EFJ02932.1"/>
    <property type="molecule type" value="Genomic_DNA"/>
</dbReference>
<organism evidence="3">
    <name type="scientific">Schizophyllum commune (strain H4-8 / FGSC 9210)</name>
    <name type="common">Split gill fungus</name>
    <dbReference type="NCBI Taxonomy" id="578458"/>
    <lineage>
        <taxon>Eukaryota</taxon>
        <taxon>Fungi</taxon>
        <taxon>Dikarya</taxon>
        <taxon>Basidiomycota</taxon>
        <taxon>Agaricomycotina</taxon>
        <taxon>Agaricomycetes</taxon>
        <taxon>Agaricomycetidae</taxon>
        <taxon>Agaricales</taxon>
        <taxon>Schizophyllaceae</taxon>
        <taxon>Schizophyllum</taxon>
    </lineage>
</organism>
<dbReference type="OMA" id="ENWFSWD"/>
<dbReference type="KEGG" id="scm:SCHCO_02621423"/>